<evidence type="ECO:0000313" key="1">
    <source>
        <dbReference type="EMBL" id="QXT40456.1"/>
    </source>
</evidence>
<dbReference type="KEGG" id="gce:KYE46_04190"/>
<proteinExistence type="predicted"/>
<accession>A0A8F6TZ96</accession>
<dbReference type="PROSITE" id="PS51257">
    <property type="entry name" value="PROKAR_LIPOPROTEIN"/>
    <property type="match status" value="1"/>
</dbReference>
<dbReference type="RefSeq" id="WP_219003684.1">
    <property type="nucleotide sequence ID" value="NZ_CP079194.1"/>
</dbReference>
<organism evidence="1 2">
    <name type="scientific">Gymnodinialimonas ceratoperidinii</name>
    <dbReference type="NCBI Taxonomy" id="2856823"/>
    <lineage>
        <taxon>Bacteria</taxon>
        <taxon>Pseudomonadati</taxon>
        <taxon>Pseudomonadota</taxon>
        <taxon>Alphaproteobacteria</taxon>
        <taxon>Rhodobacterales</taxon>
        <taxon>Paracoccaceae</taxon>
        <taxon>Gymnodinialimonas</taxon>
    </lineage>
</organism>
<evidence type="ECO:0000313" key="2">
    <source>
        <dbReference type="Proteomes" id="UP000825009"/>
    </source>
</evidence>
<dbReference type="EMBL" id="CP079194">
    <property type="protein sequence ID" value="QXT40456.1"/>
    <property type="molecule type" value="Genomic_DNA"/>
</dbReference>
<keyword evidence="2" id="KW-1185">Reference proteome</keyword>
<evidence type="ECO:0008006" key="3">
    <source>
        <dbReference type="Google" id="ProtNLM"/>
    </source>
</evidence>
<dbReference type="Proteomes" id="UP000825009">
    <property type="component" value="Chromosome"/>
</dbReference>
<gene>
    <name evidence="1" type="ORF">KYE46_04190</name>
</gene>
<sequence length="138" mass="14407">MIRNAIFALPMLALVGCVTTQETDVIIVHPESVQIAAHEACFAEQRIAARFTPHVRRVDDSHVIVTTVHGNGVTVVQAEAVNQCARARLVSGSVAPAGAGVYVVPAPTYHAPVAPTAGCREGFSAMQAGTRICVGYSG</sequence>
<reference evidence="1 2" key="1">
    <citation type="submission" date="2021-07" db="EMBL/GenBank/DDBJ databases">
        <title>A novel Jannaschia species isolated from marine dinoflagellate Ceratoperidinium margalefii.</title>
        <authorList>
            <person name="Jiang Y."/>
            <person name="Li Z."/>
        </authorList>
    </citation>
    <scope>NUCLEOTIDE SEQUENCE [LARGE SCALE GENOMIC DNA]</scope>
    <source>
        <strain evidence="1 2">J12C1-MA-4</strain>
    </source>
</reference>
<name>A0A8F6TZ96_9RHOB</name>
<protein>
    <recommendedName>
        <fullName evidence="3">Lipoprotein</fullName>
    </recommendedName>
</protein>
<dbReference type="AlphaFoldDB" id="A0A8F6TZ96"/>